<reference evidence="3" key="1">
    <citation type="submission" date="2017-02" db="EMBL/GenBank/DDBJ databases">
        <authorList>
            <person name="Varghese N."/>
            <person name="Submissions S."/>
        </authorList>
    </citation>
    <scope>NUCLEOTIDE SEQUENCE [LARGE SCALE GENOMIC DNA]</scope>
    <source>
        <strain evidence="3">ATCC 27862</strain>
    </source>
</reference>
<protein>
    <submittedName>
        <fullName evidence="2">HNH endonuclease</fullName>
    </submittedName>
</protein>
<dbReference type="EMBL" id="FUXF01000005">
    <property type="protein sequence ID" value="SJZ47408.1"/>
    <property type="molecule type" value="Genomic_DNA"/>
</dbReference>
<dbReference type="OrthoDB" id="5678128at2"/>
<dbReference type="Pfam" id="PF13391">
    <property type="entry name" value="HNH_2"/>
    <property type="match status" value="1"/>
</dbReference>
<keyword evidence="3" id="KW-1185">Reference proteome</keyword>
<dbReference type="GO" id="GO:0004519">
    <property type="term" value="F:endonuclease activity"/>
    <property type="evidence" value="ECO:0007669"/>
    <property type="project" value="UniProtKB-KW"/>
</dbReference>
<dbReference type="Proteomes" id="UP000190389">
    <property type="component" value="Unassembled WGS sequence"/>
</dbReference>
<keyword evidence="2" id="KW-0255">Endonuclease</keyword>
<keyword evidence="2" id="KW-0540">Nuclease</keyword>
<sequence length="423" mass="49315">MTPKNTVKHTISVSVSYLKTTKKYFYNDQNKIISNQEIYKSIFKIIKVDKHLIDTTFNDCEFKIINSRFYGIILDNDEIILFTQMLSLDNKARSRNTYILQNFKPVMKQAKILNLIKSISLNPFDIGKPCPNADSILNSFRQLKTIGFQINESLNYYNEIDNYKDIDEIINLRSSLKSRNKGNNSTYIWKDNDNQAIYLYGKTDGANYADTLSLGLSLKNVNSNYKYFYFFNLTDSDMNETKIKELSEIGYIVVSQKANAYHEFEPIINDNNISIFLKRNQAVFKANIIKKYFNIFDNESKLHCFACSYPIEENLIAAHIHRFSDIKYELQQNIISLDEAKENALSGENGLLLCPNHDKEFEKGLLIFDYNMNTFIPNNKINELEETTIFIETSLLPIDFNKIDKTDLFLGNVKKHQKRVHYI</sequence>
<organism evidence="2 3">
    <name type="scientific">Mycoplasmopsis verecunda</name>
    <dbReference type="NCBI Taxonomy" id="171291"/>
    <lineage>
        <taxon>Bacteria</taxon>
        <taxon>Bacillati</taxon>
        <taxon>Mycoplasmatota</taxon>
        <taxon>Mycoplasmoidales</taxon>
        <taxon>Metamycoplasmataceae</taxon>
        <taxon>Mycoplasmopsis</taxon>
    </lineage>
</organism>
<name>A0A1T4KYI3_9BACT</name>
<dbReference type="AlphaFoldDB" id="A0A1T4KYI3"/>
<keyword evidence="2" id="KW-0378">Hydrolase</keyword>
<accession>A0A1T4KYI3</accession>
<evidence type="ECO:0000313" key="3">
    <source>
        <dbReference type="Proteomes" id="UP000190389"/>
    </source>
</evidence>
<dbReference type="RefSeq" id="WP_078746992.1">
    <property type="nucleotide sequence ID" value="NZ_CP137850.1"/>
</dbReference>
<gene>
    <name evidence="2" type="ORF">SAMN02745154_00244</name>
</gene>
<evidence type="ECO:0000259" key="1">
    <source>
        <dbReference type="Pfam" id="PF13391"/>
    </source>
</evidence>
<feature type="domain" description="HNH nuclease" evidence="1">
    <location>
        <begin position="307"/>
        <end position="369"/>
    </location>
</feature>
<dbReference type="InterPro" id="IPR003615">
    <property type="entry name" value="HNH_nuc"/>
</dbReference>
<proteinExistence type="predicted"/>
<evidence type="ECO:0000313" key="2">
    <source>
        <dbReference type="EMBL" id="SJZ47408.1"/>
    </source>
</evidence>